<dbReference type="InterPro" id="IPR009057">
    <property type="entry name" value="Homeodomain-like_sf"/>
</dbReference>
<feature type="domain" description="HTH araC/xylS-type" evidence="5">
    <location>
        <begin position="165"/>
        <end position="263"/>
    </location>
</feature>
<evidence type="ECO:0000256" key="4">
    <source>
        <dbReference type="ARBA" id="ARBA00023163"/>
    </source>
</evidence>
<proteinExistence type="predicted"/>
<dbReference type="SMART" id="SM00342">
    <property type="entry name" value="HTH_ARAC"/>
    <property type="match status" value="1"/>
</dbReference>
<keyword evidence="3" id="KW-0010">Activator</keyword>
<dbReference type="InterPro" id="IPR018062">
    <property type="entry name" value="HTH_AraC-typ_CS"/>
</dbReference>
<dbReference type="Proteomes" id="UP000095463">
    <property type="component" value="Unassembled WGS sequence"/>
</dbReference>
<accession>A0A1E5XKB8</accession>
<comment type="caution">
    <text evidence="6">The sequence shown here is derived from an EMBL/GenBank/DDBJ whole genome shotgun (WGS) entry which is preliminary data.</text>
</comment>
<dbReference type="Pfam" id="PF02311">
    <property type="entry name" value="AraC_binding"/>
    <property type="match status" value="1"/>
</dbReference>
<dbReference type="PROSITE" id="PS01124">
    <property type="entry name" value="HTH_ARAC_FAMILY_2"/>
    <property type="match status" value="1"/>
</dbReference>
<protein>
    <recommendedName>
        <fullName evidence="5">HTH araC/xylS-type domain-containing protein</fullName>
    </recommendedName>
</protein>
<dbReference type="GO" id="GO:0043565">
    <property type="term" value="F:sequence-specific DNA binding"/>
    <property type="evidence" value="ECO:0007669"/>
    <property type="project" value="InterPro"/>
</dbReference>
<dbReference type="Gene3D" id="2.60.120.280">
    <property type="entry name" value="Regulatory protein AraC"/>
    <property type="match status" value="1"/>
</dbReference>
<dbReference type="Gene3D" id="1.10.10.60">
    <property type="entry name" value="Homeodomain-like"/>
    <property type="match status" value="2"/>
</dbReference>
<evidence type="ECO:0000256" key="1">
    <source>
        <dbReference type="ARBA" id="ARBA00023015"/>
    </source>
</evidence>
<keyword evidence="7" id="KW-1185">Reference proteome</keyword>
<dbReference type="SUPFAM" id="SSF51215">
    <property type="entry name" value="Regulatory protein AraC"/>
    <property type="match status" value="1"/>
</dbReference>
<dbReference type="InterPro" id="IPR018060">
    <property type="entry name" value="HTH_AraC"/>
</dbReference>
<dbReference type="GO" id="GO:0003700">
    <property type="term" value="F:DNA-binding transcription factor activity"/>
    <property type="evidence" value="ECO:0007669"/>
    <property type="project" value="InterPro"/>
</dbReference>
<evidence type="ECO:0000313" key="7">
    <source>
        <dbReference type="Proteomes" id="UP000095463"/>
    </source>
</evidence>
<dbReference type="RefSeq" id="WP_069911659.1">
    <property type="nucleotide sequence ID" value="NZ_LAJE02000339.1"/>
</dbReference>
<keyword evidence="4" id="KW-0804">Transcription</keyword>
<dbReference type="PROSITE" id="PS00041">
    <property type="entry name" value="HTH_ARAC_FAMILY_1"/>
    <property type="match status" value="1"/>
</dbReference>
<dbReference type="InterPro" id="IPR050204">
    <property type="entry name" value="AraC_XylS_family_regulators"/>
</dbReference>
<dbReference type="InterPro" id="IPR037923">
    <property type="entry name" value="HTH-like"/>
</dbReference>
<evidence type="ECO:0000313" key="6">
    <source>
        <dbReference type="EMBL" id="OEO29038.1"/>
    </source>
</evidence>
<keyword evidence="2" id="KW-0238">DNA-binding</keyword>
<keyword evidence="1" id="KW-0805">Transcription regulation</keyword>
<dbReference type="EMBL" id="LAJE02000339">
    <property type="protein sequence ID" value="OEO29038.1"/>
    <property type="molecule type" value="Genomic_DNA"/>
</dbReference>
<dbReference type="Pfam" id="PF12833">
    <property type="entry name" value="HTH_18"/>
    <property type="match status" value="1"/>
</dbReference>
<dbReference type="AlphaFoldDB" id="A0A1E5XKB8"/>
<evidence type="ECO:0000259" key="5">
    <source>
        <dbReference type="PROSITE" id="PS01124"/>
    </source>
</evidence>
<dbReference type="PANTHER" id="PTHR46796">
    <property type="entry name" value="HTH-TYPE TRANSCRIPTIONAL ACTIVATOR RHAS-RELATED"/>
    <property type="match status" value="1"/>
</dbReference>
<gene>
    <name evidence="6" type="ORF">VW23_027180</name>
</gene>
<sequence length="272" mass="30715">MKFAHTPVFRLLAGHYHETSGYRVLRPEGVGDWLLIHTIAGAGRFGHAGGELISGPGDWVLIRPGTLHDYAVAPAAAGWELLWVHFHPRAHWLEWLDWPAIAPGLMLLRPGKPKAAERFHEVHRLLHGDLRQREAFAMQALEGLLLECDMTNPLAATPHYDARVRRAIDYLDGNLARKVLLDDVAAAVGLSSSRLAHLFAAETGQSVQRYLEMRRMQRASELLSRTGFSVQQIAETVGFESQFYFSQRFKRWTKQSPLAFRQSLRPASPRSR</sequence>
<reference evidence="6 7" key="1">
    <citation type="journal article" date="2015" name="Genome Announc.">
        <title>Genome Assemblies of Three Soil-Associated Devosia species: D. insulae, D. limi, and D. soli.</title>
        <authorList>
            <person name="Hassan Y.I."/>
            <person name="Lepp D."/>
            <person name="Zhou T."/>
        </authorList>
    </citation>
    <scope>NUCLEOTIDE SEQUENCE [LARGE SCALE GENOMIC DNA]</scope>
    <source>
        <strain evidence="6 7">DS-56</strain>
    </source>
</reference>
<dbReference type="InterPro" id="IPR003313">
    <property type="entry name" value="AraC-bd"/>
</dbReference>
<name>A0A1E5XKB8_9HYPH</name>
<dbReference type="SUPFAM" id="SSF46689">
    <property type="entry name" value="Homeodomain-like"/>
    <property type="match status" value="2"/>
</dbReference>
<organism evidence="6 7">
    <name type="scientific">Devosia insulae DS-56</name>
    <dbReference type="NCBI Taxonomy" id="1116389"/>
    <lineage>
        <taxon>Bacteria</taxon>
        <taxon>Pseudomonadati</taxon>
        <taxon>Pseudomonadota</taxon>
        <taxon>Alphaproteobacteria</taxon>
        <taxon>Hyphomicrobiales</taxon>
        <taxon>Devosiaceae</taxon>
        <taxon>Devosia</taxon>
    </lineage>
</organism>
<evidence type="ECO:0000256" key="3">
    <source>
        <dbReference type="ARBA" id="ARBA00023159"/>
    </source>
</evidence>
<evidence type="ECO:0000256" key="2">
    <source>
        <dbReference type="ARBA" id="ARBA00023125"/>
    </source>
</evidence>